<evidence type="ECO:0000259" key="11">
    <source>
        <dbReference type="Pfam" id="PF03572"/>
    </source>
</evidence>
<dbReference type="RefSeq" id="WP_062181731.1">
    <property type="nucleotide sequence ID" value="NZ_BBXL01000014.1"/>
</dbReference>
<name>A0A1M5GKF4_9BACT</name>
<sequence length="1090" mass="123473">MKKLLLVAFMLLSIAGMKAQEPPLWMRYSAISPDGSYIAFSYKGDIYKVAVSGGRAIQLTTHPAHDTRPVWSPDGKSIAFASNREGSFDVFLVSAEGGIPTRLTSNTAGAFPVTFKDANHILYTSTVMLDSKDSQFPSGQFPQVYEVSITGGRSKLFSSLSMEDISVSPDGKQLLYHDKKGYEDPWRKHHQSSITRDIWLCKDGKERSFQKLTSFRGEDRNPVWAADGQSFFYLSEQDGTFNIYKRGLNSTSDKQITSFKGNPVRFLSVSRQGLLAFAYDGEIYTVREGEQPAKVNVRIVTDNQENKLKYMNFSNGAREMSVSPSGKEIAFIVRGDVFVSSVEYGTTVRITNTPDQERNVSFSPDGRSVLYAAERNGVWNIYQTTLSRKEDASFVYAKEFKEEQLTNSGAVSFQPLYSPDGKEIAFLESRTTIKVLNLDSKKVRTVLDGKFNYSYSDGDQWYQWSPDSKWIMTEYIGIGGWNNTDMALVKADGSGEVTNLTESGYTDTNGRFVQKGKAMLWFSDRAGYRSHGSWGAHMDAYIMFFDNEAYDRFRLSKEELALVEDQEKKDKKKKDDEEKAKKAKEKDKKDKKEDDSEDAKKKKEKDVKPLVFDFENSRDRVIRLTPNSSWIADALLNEKGDKLYYLSRFEKDYDLWVYDLKERSSKILLKGAGGGRIQTDSVGKNILLLAGNKIQKIDMEKGTATPVKINAQFEYRPESERSYIFEHAWRQVKEKFYVTDLHNVDWDGYKITYEKFLPHINNNFDFSEMLGEMLGELNGSHTGARYGGPSAPMQTAYLGAFFDEGYDGEGLKVEEVINQGPLTIASSKIAKGSIILKINNEPIEKGQDYFPLLAGKSGKKVLLTYKATPSDKEQEIWVKPISQGEQNNLLYKRWVEQRRAIVDKLSNGRIGYVHVRGMNSESFREVYSELLGRCRNKESVVIDTRHNGGGWLHDDLVTLLSGKEYQRFEPRGQYIGSDPYNKWLKPSVVLMCEDNYSNAHGFPWLYKELGVGKLVGTPVPGTMTAVWWESQIDPSIVFGIPQVAVKDMRGNYLENQELYPDVEVYNDPASSLQGKDLQLEKAVNVLLGKN</sequence>
<protein>
    <recommendedName>
        <fullName evidence="7">Tricorn protease homolog</fullName>
        <ecNumber evidence="7">3.4.21.-</ecNumber>
    </recommendedName>
</protein>
<dbReference type="Gene3D" id="2.120.10.30">
    <property type="entry name" value="TolB, C-terminal domain"/>
    <property type="match status" value="1"/>
</dbReference>
<dbReference type="Pfam" id="PF26549">
    <property type="entry name" value="Tricorn_N"/>
    <property type="match status" value="1"/>
</dbReference>
<evidence type="ECO:0000256" key="1">
    <source>
        <dbReference type="ARBA" id="ARBA00004496"/>
    </source>
</evidence>
<dbReference type="InterPro" id="IPR029045">
    <property type="entry name" value="ClpP/crotonase-like_dom_sf"/>
</dbReference>
<reference evidence="14" key="1">
    <citation type="submission" date="2016-11" db="EMBL/GenBank/DDBJ databases">
        <authorList>
            <person name="Varghese N."/>
            <person name="Submissions S."/>
        </authorList>
    </citation>
    <scope>NUCLEOTIDE SEQUENCE [LARGE SCALE GENOMIC DNA]</scope>
    <source>
        <strain evidence="14">DSM 27370</strain>
    </source>
</reference>
<dbReference type="AlphaFoldDB" id="A0A1M5GKF4"/>
<dbReference type="EMBL" id="FQUC01000014">
    <property type="protein sequence ID" value="SHG04001.1"/>
    <property type="molecule type" value="Genomic_DNA"/>
</dbReference>
<feature type="signal peptide" evidence="10">
    <location>
        <begin position="1"/>
        <end position="19"/>
    </location>
</feature>
<dbReference type="Pfam" id="PF14684">
    <property type="entry name" value="Tricorn_C1"/>
    <property type="match status" value="1"/>
</dbReference>
<dbReference type="InterPro" id="IPR005151">
    <property type="entry name" value="Tail-specific_protease"/>
</dbReference>
<feature type="chain" id="PRO_5009910484" description="Tricorn protease homolog" evidence="10">
    <location>
        <begin position="20"/>
        <end position="1090"/>
    </location>
</feature>
<feature type="active site" description="Charge relay system" evidence="8">
    <location>
        <position position="1054"/>
    </location>
</feature>
<proteinExistence type="inferred from homology"/>
<evidence type="ECO:0000256" key="3">
    <source>
        <dbReference type="ARBA" id="ARBA00022490"/>
    </source>
</evidence>
<comment type="subcellular location">
    <subcellularLocation>
        <location evidence="1 7">Cytoplasm</location>
    </subcellularLocation>
</comment>
<organism evidence="13 14">
    <name type="scientific">Dysgonomonas macrotermitis</name>
    <dbReference type="NCBI Taxonomy" id="1346286"/>
    <lineage>
        <taxon>Bacteria</taxon>
        <taxon>Pseudomonadati</taxon>
        <taxon>Bacteroidota</taxon>
        <taxon>Bacteroidia</taxon>
        <taxon>Bacteroidales</taxon>
        <taxon>Dysgonomonadaceae</taxon>
        <taxon>Dysgonomonas</taxon>
    </lineage>
</organism>
<feature type="active site" description="Charge relay system" evidence="8">
    <location>
        <position position="781"/>
    </location>
</feature>
<feature type="domain" description="Tricorn protease C1" evidence="12">
    <location>
        <begin position="717"/>
        <end position="775"/>
    </location>
</feature>
<feature type="active site" description="Nucleophile" evidence="8">
    <location>
        <position position="997"/>
    </location>
</feature>
<evidence type="ECO:0000256" key="5">
    <source>
        <dbReference type="ARBA" id="ARBA00022801"/>
    </source>
</evidence>
<dbReference type="Gene3D" id="2.120.10.60">
    <property type="entry name" value="Tricorn protease N-terminal domain"/>
    <property type="match status" value="2"/>
</dbReference>
<dbReference type="OrthoDB" id="9815657at2"/>
<dbReference type="Gene3D" id="3.30.750.44">
    <property type="match status" value="1"/>
</dbReference>
<evidence type="ECO:0000256" key="8">
    <source>
        <dbReference type="PIRSR" id="PIRSR036421-1"/>
    </source>
</evidence>
<dbReference type="CDD" id="cd07562">
    <property type="entry name" value="Peptidase_S41_TRI"/>
    <property type="match status" value="1"/>
</dbReference>
<evidence type="ECO:0000256" key="10">
    <source>
        <dbReference type="SAM" id="SignalP"/>
    </source>
</evidence>
<dbReference type="Gene3D" id="2.30.42.10">
    <property type="match status" value="1"/>
</dbReference>
<evidence type="ECO:0000256" key="2">
    <source>
        <dbReference type="ARBA" id="ARBA00008524"/>
    </source>
</evidence>
<evidence type="ECO:0000313" key="13">
    <source>
        <dbReference type="EMBL" id="SHG04001.1"/>
    </source>
</evidence>
<evidence type="ECO:0000259" key="12">
    <source>
        <dbReference type="Pfam" id="PF14684"/>
    </source>
</evidence>
<dbReference type="Gene3D" id="3.90.226.10">
    <property type="entry name" value="2-enoyl-CoA Hydratase, Chain A, domain 1"/>
    <property type="match status" value="1"/>
</dbReference>
<dbReference type="InterPro" id="IPR036034">
    <property type="entry name" value="PDZ_sf"/>
</dbReference>
<dbReference type="PANTHER" id="PTHR43253:SF1">
    <property type="entry name" value="TRICORN PROTEASE HOMOLOG 2-RELATED"/>
    <property type="match status" value="1"/>
</dbReference>
<feature type="region of interest" description="Disordered" evidence="9">
    <location>
        <begin position="566"/>
        <end position="600"/>
    </location>
</feature>
<evidence type="ECO:0000256" key="7">
    <source>
        <dbReference type="PIRNR" id="PIRNR036421"/>
    </source>
</evidence>
<dbReference type="InterPro" id="IPR028204">
    <property type="entry name" value="Tricorn_C1"/>
</dbReference>
<dbReference type="InterPro" id="IPR011042">
    <property type="entry name" value="6-blade_b-propeller_TolB-like"/>
</dbReference>
<feature type="domain" description="Tail specific protease" evidence="11">
    <location>
        <begin position="909"/>
        <end position="1064"/>
    </location>
</feature>
<dbReference type="Pfam" id="PF07676">
    <property type="entry name" value="PD40"/>
    <property type="match status" value="2"/>
</dbReference>
<dbReference type="PIRSF" id="PIRSF036421">
    <property type="entry name" value="Tricorn_protease"/>
    <property type="match status" value="1"/>
</dbReference>
<dbReference type="InterPro" id="IPR012393">
    <property type="entry name" value="Tricorn_protease"/>
</dbReference>
<dbReference type="SUPFAM" id="SSF82171">
    <property type="entry name" value="DPP6 N-terminal domain-like"/>
    <property type="match status" value="1"/>
</dbReference>
<dbReference type="PANTHER" id="PTHR43253">
    <property type="entry name" value="TRICORN PROTEASE HOMOLOG 2-RELATED"/>
    <property type="match status" value="1"/>
</dbReference>
<evidence type="ECO:0000256" key="6">
    <source>
        <dbReference type="ARBA" id="ARBA00022825"/>
    </source>
</evidence>
<dbReference type="GO" id="GO:0006508">
    <property type="term" value="P:proteolysis"/>
    <property type="evidence" value="ECO:0007669"/>
    <property type="project" value="UniProtKB-UniRule"/>
</dbReference>
<dbReference type="SUPFAM" id="SSF50156">
    <property type="entry name" value="PDZ domain-like"/>
    <property type="match status" value="1"/>
</dbReference>
<dbReference type="InterPro" id="IPR011659">
    <property type="entry name" value="WD40"/>
</dbReference>
<dbReference type="Pfam" id="PF03572">
    <property type="entry name" value="Peptidase_S41"/>
    <property type="match status" value="1"/>
</dbReference>
<keyword evidence="5 7" id="KW-0378">Hydrolase</keyword>
<dbReference type="Proteomes" id="UP000184480">
    <property type="component" value="Unassembled WGS sequence"/>
</dbReference>
<dbReference type="EC" id="3.4.21.-" evidence="7"/>
<evidence type="ECO:0000256" key="4">
    <source>
        <dbReference type="ARBA" id="ARBA00022670"/>
    </source>
</evidence>
<dbReference type="GO" id="GO:0005737">
    <property type="term" value="C:cytoplasm"/>
    <property type="evidence" value="ECO:0007669"/>
    <property type="project" value="UniProtKB-SubCell"/>
</dbReference>
<evidence type="ECO:0000313" key="14">
    <source>
        <dbReference type="Proteomes" id="UP000184480"/>
    </source>
</evidence>
<comment type="function">
    <text evidence="7">Degrades oligopeptides.</text>
</comment>
<keyword evidence="3 7" id="KW-0963">Cytoplasm</keyword>
<accession>A0A1M5GKF4</accession>
<keyword evidence="10" id="KW-0732">Signal</keyword>
<keyword evidence="14" id="KW-1185">Reference proteome</keyword>
<keyword evidence="6 7" id="KW-0720">Serine protease</keyword>
<dbReference type="STRING" id="1346286.SAMN05444362_11439"/>
<evidence type="ECO:0000256" key="9">
    <source>
        <dbReference type="SAM" id="MobiDB-lite"/>
    </source>
</evidence>
<keyword evidence="4 7" id="KW-0645">Protease</keyword>
<dbReference type="GO" id="GO:0008236">
    <property type="term" value="F:serine-type peptidase activity"/>
    <property type="evidence" value="ECO:0007669"/>
    <property type="project" value="UniProtKB-UniRule"/>
</dbReference>
<gene>
    <name evidence="13" type="ORF">SAMN05444362_11439</name>
</gene>
<comment type="similarity">
    <text evidence="2 7">Belongs to the peptidase S41B family.</text>
</comment>
<dbReference type="SUPFAM" id="SSF52096">
    <property type="entry name" value="ClpP/crotonase"/>
    <property type="match status" value="1"/>
</dbReference>